<dbReference type="InterPro" id="IPR000182">
    <property type="entry name" value="GNAT_dom"/>
</dbReference>
<dbReference type="PANTHER" id="PTHR13355">
    <property type="entry name" value="GLUCOSAMINE 6-PHOSPHATE N-ACETYLTRANSFERASE"/>
    <property type="match status" value="1"/>
</dbReference>
<dbReference type="RefSeq" id="WP_090776683.1">
    <property type="nucleotide sequence ID" value="NZ_FMYM01000015.1"/>
</dbReference>
<dbReference type="Pfam" id="PF00583">
    <property type="entry name" value="Acetyltransf_1"/>
    <property type="match status" value="1"/>
</dbReference>
<proteinExistence type="predicted"/>
<accession>A0A1G6P5N1</accession>
<dbReference type="OrthoDB" id="9805924at2"/>
<dbReference type="InterPro" id="IPR016181">
    <property type="entry name" value="Acyl_CoA_acyltransferase"/>
</dbReference>
<dbReference type="SUPFAM" id="SSF55729">
    <property type="entry name" value="Acyl-CoA N-acyltransferases (Nat)"/>
    <property type="match status" value="1"/>
</dbReference>
<gene>
    <name evidence="2" type="ORF">SAMN05421737_1154</name>
</gene>
<feature type="domain" description="N-acetyltransferase" evidence="1">
    <location>
        <begin position="1"/>
        <end position="140"/>
    </location>
</feature>
<reference evidence="3" key="1">
    <citation type="submission" date="2016-09" db="EMBL/GenBank/DDBJ databases">
        <authorList>
            <person name="Varghese N."/>
            <person name="Submissions S."/>
        </authorList>
    </citation>
    <scope>NUCLEOTIDE SEQUENCE [LARGE SCALE GENOMIC DNA]</scope>
    <source>
        <strain evidence="3">25nlg</strain>
    </source>
</reference>
<evidence type="ECO:0000259" key="1">
    <source>
        <dbReference type="PROSITE" id="PS51186"/>
    </source>
</evidence>
<sequence length="140" mass="16412">MIHQLTKETDIKLAYDLLHTLRPDLSHEAFTHLFQDMQQSGYAIFGYMEGQELTAIAGVAIQTNFYNKKHLYVYDLVTKETARSKGYGAKLITYLSDYAREQGCQYIALESGLQRLNAHRFYERMGFEKFCYSFRLDLRK</sequence>
<dbReference type="CDD" id="cd04301">
    <property type="entry name" value="NAT_SF"/>
    <property type="match status" value="1"/>
</dbReference>
<dbReference type="Gene3D" id="3.40.630.30">
    <property type="match status" value="1"/>
</dbReference>
<dbReference type="Proteomes" id="UP000242662">
    <property type="component" value="Unassembled WGS sequence"/>
</dbReference>
<evidence type="ECO:0000313" key="3">
    <source>
        <dbReference type="Proteomes" id="UP000242662"/>
    </source>
</evidence>
<evidence type="ECO:0000313" key="2">
    <source>
        <dbReference type="EMBL" id="SDC74796.1"/>
    </source>
</evidence>
<organism evidence="2 3">
    <name type="scientific">Shouchella lonarensis</name>
    <dbReference type="NCBI Taxonomy" id="1464122"/>
    <lineage>
        <taxon>Bacteria</taxon>
        <taxon>Bacillati</taxon>
        <taxon>Bacillota</taxon>
        <taxon>Bacilli</taxon>
        <taxon>Bacillales</taxon>
        <taxon>Bacillaceae</taxon>
        <taxon>Shouchella</taxon>
    </lineage>
</organism>
<dbReference type="PROSITE" id="PS51186">
    <property type="entry name" value="GNAT"/>
    <property type="match status" value="1"/>
</dbReference>
<dbReference type="GO" id="GO:0008080">
    <property type="term" value="F:N-acetyltransferase activity"/>
    <property type="evidence" value="ECO:0007669"/>
    <property type="project" value="TreeGrafter"/>
</dbReference>
<dbReference type="EMBL" id="FMYM01000015">
    <property type="protein sequence ID" value="SDC74796.1"/>
    <property type="molecule type" value="Genomic_DNA"/>
</dbReference>
<dbReference type="InterPro" id="IPR039143">
    <property type="entry name" value="GNPNAT1-like"/>
</dbReference>
<dbReference type="PANTHER" id="PTHR13355:SF15">
    <property type="entry name" value="GCN5-RELATED N-ACETYLTRANSFERASE 3, CHLOROPLASTIC"/>
    <property type="match status" value="1"/>
</dbReference>
<name>A0A1G6P5N1_9BACI</name>
<protein>
    <recommendedName>
        <fullName evidence="1">N-acetyltransferase domain-containing protein</fullName>
    </recommendedName>
</protein>
<keyword evidence="3" id="KW-1185">Reference proteome</keyword>
<dbReference type="AlphaFoldDB" id="A0A1G6P5N1"/>